<keyword evidence="5 8" id="KW-0472">Membrane</keyword>
<feature type="transmembrane region" description="Helical" evidence="8">
    <location>
        <begin position="340"/>
        <end position="358"/>
    </location>
</feature>
<dbReference type="OrthoDB" id="6353409at2759"/>
<feature type="signal peptide" evidence="9">
    <location>
        <begin position="1"/>
        <end position="25"/>
    </location>
</feature>
<sequence>MKLEIRVLWLLPCLSLCLKPNSVLYKEIFEYHNETFFKAEYAYEVVTKIFNAYKQWFFTITFCEFTYFENRILKYIENYGDGYPVMLLSGCPDTNNTKVKPKINKHGQTAYVVTSNDLSIEESEFAIEAFIRTGVFQPRAAVIFVIKTPVQVDSYFFYTMKNHFELLWKRKVTNSVLVLWSEGLRIYAYNIFYKEIKDITDVKYVNEIFARQFDDLFGHELRISVFRKIYTNNNTGAIDCSSRLVHTIVETFNATCKPLPPRDGNTVGDLLENGTATGVTADLIDGYSDLELNSRILKTSYYGYIDTTYPLVQDELCFLIKKSKKQSTFTTTLKLISTEMLVLLMCNVVLFIAITLMVRKVEMQLWQLNDNRTTSETILDLFKCFIRQTVELAFSGQIFRCVVLMIMLYSLVVDCAIDGIITSAIAYPRYKPDINTLSELFKTNLTFGVHTRHMGIFNNSLSDEYYEKIHERIEIVSDQKIKEIIDQRKFEYALLLRRSEALYLSNKPSNLVGSCSIGLNLMMPLKAMEILYILAITMKENH</sequence>
<protein>
    <submittedName>
        <fullName evidence="10">Uncharacterized protein</fullName>
    </submittedName>
</protein>
<accession>A0A821S508</accession>
<comment type="caution">
    <text evidence="10">The sequence shown here is derived from an EMBL/GenBank/DDBJ whole genome shotgun (WGS) entry which is preliminary data.</text>
</comment>
<name>A0A821S508_9NEOP</name>
<dbReference type="SUPFAM" id="SSF53850">
    <property type="entry name" value="Periplasmic binding protein-like II"/>
    <property type="match status" value="1"/>
</dbReference>
<gene>
    <name evidence="10" type="ORF">PMACD_LOCUS7009</name>
</gene>
<keyword evidence="7" id="KW-0325">Glycoprotein</keyword>
<evidence type="ECO:0000256" key="3">
    <source>
        <dbReference type="ARBA" id="ARBA00022692"/>
    </source>
</evidence>
<dbReference type="EMBL" id="CAJOBZ010000016">
    <property type="protein sequence ID" value="CAF4850578.1"/>
    <property type="molecule type" value="Genomic_DNA"/>
</dbReference>
<evidence type="ECO:0000256" key="8">
    <source>
        <dbReference type="SAM" id="Phobius"/>
    </source>
</evidence>
<keyword evidence="2" id="KW-1003">Cell membrane</keyword>
<evidence type="ECO:0000256" key="2">
    <source>
        <dbReference type="ARBA" id="ARBA00022475"/>
    </source>
</evidence>
<evidence type="ECO:0000313" key="10">
    <source>
        <dbReference type="EMBL" id="CAF4850578.1"/>
    </source>
</evidence>
<evidence type="ECO:0000256" key="1">
    <source>
        <dbReference type="ARBA" id="ARBA00004651"/>
    </source>
</evidence>
<proteinExistence type="predicted"/>
<evidence type="ECO:0000256" key="6">
    <source>
        <dbReference type="ARBA" id="ARBA00023170"/>
    </source>
</evidence>
<keyword evidence="9" id="KW-0732">Signal</keyword>
<feature type="chain" id="PRO_5032978775" evidence="9">
    <location>
        <begin position="26"/>
        <end position="542"/>
    </location>
</feature>
<organism evidence="10 11">
    <name type="scientific">Pieris macdunnoughi</name>
    <dbReference type="NCBI Taxonomy" id="345717"/>
    <lineage>
        <taxon>Eukaryota</taxon>
        <taxon>Metazoa</taxon>
        <taxon>Ecdysozoa</taxon>
        <taxon>Arthropoda</taxon>
        <taxon>Hexapoda</taxon>
        <taxon>Insecta</taxon>
        <taxon>Pterygota</taxon>
        <taxon>Neoptera</taxon>
        <taxon>Endopterygota</taxon>
        <taxon>Lepidoptera</taxon>
        <taxon>Glossata</taxon>
        <taxon>Ditrysia</taxon>
        <taxon>Papilionoidea</taxon>
        <taxon>Pieridae</taxon>
        <taxon>Pierinae</taxon>
        <taxon>Pieris</taxon>
    </lineage>
</organism>
<evidence type="ECO:0000313" key="11">
    <source>
        <dbReference type="Proteomes" id="UP000663880"/>
    </source>
</evidence>
<evidence type="ECO:0000256" key="5">
    <source>
        <dbReference type="ARBA" id="ARBA00023136"/>
    </source>
</evidence>
<keyword evidence="4 8" id="KW-1133">Transmembrane helix</keyword>
<reference evidence="10" key="1">
    <citation type="submission" date="2021-02" db="EMBL/GenBank/DDBJ databases">
        <authorList>
            <person name="Steward A R."/>
        </authorList>
    </citation>
    <scope>NUCLEOTIDE SEQUENCE</scope>
</reference>
<keyword evidence="11" id="KW-1185">Reference proteome</keyword>
<dbReference type="PANTHER" id="PTHR42643">
    <property type="entry name" value="IONOTROPIC RECEPTOR 20A-RELATED"/>
    <property type="match status" value="1"/>
</dbReference>
<dbReference type="AlphaFoldDB" id="A0A821S508"/>
<evidence type="ECO:0000256" key="7">
    <source>
        <dbReference type="ARBA" id="ARBA00023180"/>
    </source>
</evidence>
<dbReference type="GO" id="GO:0005886">
    <property type="term" value="C:plasma membrane"/>
    <property type="evidence" value="ECO:0007669"/>
    <property type="project" value="UniProtKB-SubCell"/>
</dbReference>
<dbReference type="PANTHER" id="PTHR42643:SF38">
    <property type="entry name" value="IONOTROPIC RECEPTOR 100A"/>
    <property type="match status" value="1"/>
</dbReference>
<evidence type="ECO:0000256" key="4">
    <source>
        <dbReference type="ARBA" id="ARBA00022989"/>
    </source>
</evidence>
<dbReference type="Proteomes" id="UP000663880">
    <property type="component" value="Unassembled WGS sequence"/>
</dbReference>
<dbReference type="InterPro" id="IPR052192">
    <property type="entry name" value="Insect_Ionotropic_Sensory_Rcpt"/>
</dbReference>
<keyword evidence="6" id="KW-0675">Receptor</keyword>
<evidence type="ECO:0000256" key="9">
    <source>
        <dbReference type="SAM" id="SignalP"/>
    </source>
</evidence>
<comment type="subcellular location">
    <subcellularLocation>
        <location evidence="1">Cell membrane</location>
        <topology evidence="1">Multi-pass membrane protein</topology>
    </subcellularLocation>
</comment>
<keyword evidence="3 8" id="KW-0812">Transmembrane</keyword>